<dbReference type="RefSeq" id="WP_111591117.1">
    <property type="nucleotide sequence ID" value="NZ_QLMA01000002.1"/>
</dbReference>
<proteinExistence type="predicted"/>
<dbReference type="AlphaFoldDB" id="A0A327W4M9"/>
<dbReference type="PANTHER" id="PTHR43792">
    <property type="entry name" value="GNAT FAMILY, PUTATIVE (AFU_ORTHOLOGUE AFUA_3G00765)-RELATED-RELATED"/>
    <property type="match status" value="1"/>
</dbReference>
<dbReference type="CDD" id="cd04301">
    <property type="entry name" value="NAT_SF"/>
    <property type="match status" value="1"/>
</dbReference>
<dbReference type="InterPro" id="IPR051531">
    <property type="entry name" value="N-acetyltransferase"/>
</dbReference>
<evidence type="ECO:0000259" key="1">
    <source>
        <dbReference type="PROSITE" id="PS51186"/>
    </source>
</evidence>
<name>A0A327W4M9_9BACT</name>
<sequence length="185" mass="21365">MILTKHLQLLPCTLQHFELFLQGSDVLAHHLGITISENWIEYPEVILVTYDKLRNDPTLLGWFFYMVIHQEKRELIGAGGFKGKPDANGLVEIAYEISPEYREQGLGTEMAQALINFAFGHSYVKSVIAHTEEEYNASVKILQKIGMSFAGAMKNKENEELWEWKITREQYEKDLIIHAEQRPEL</sequence>
<protein>
    <submittedName>
        <fullName evidence="2">RimJ/RimL family protein N-acetyltransferase</fullName>
    </submittedName>
</protein>
<keyword evidence="2" id="KW-0808">Transferase</keyword>
<organism evidence="2 3">
    <name type="scientific">Chitinophaga dinghuensis</name>
    <dbReference type="NCBI Taxonomy" id="1539050"/>
    <lineage>
        <taxon>Bacteria</taxon>
        <taxon>Pseudomonadati</taxon>
        <taxon>Bacteroidota</taxon>
        <taxon>Chitinophagia</taxon>
        <taxon>Chitinophagales</taxon>
        <taxon>Chitinophagaceae</taxon>
        <taxon>Chitinophaga</taxon>
    </lineage>
</organism>
<comment type="caution">
    <text evidence="2">The sequence shown here is derived from an EMBL/GenBank/DDBJ whole genome shotgun (WGS) entry which is preliminary data.</text>
</comment>
<evidence type="ECO:0000313" key="2">
    <source>
        <dbReference type="EMBL" id="RAJ85457.1"/>
    </source>
</evidence>
<dbReference type="InterPro" id="IPR016181">
    <property type="entry name" value="Acyl_CoA_acyltransferase"/>
</dbReference>
<keyword evidence="3" id="KW-1185">Reference proteome</keyword>
<dbReference type="OrthoDB" id="9811523at2"/>
<evidence type="ECO:0000313" key="3">
    <source>
        <dbReference type="Proteomes" id="UP000249819"/>
    </source>
</evidence>
<dbReference type="SUPFAM" id="SSF55729">
    <property type="entry name" value="Acyl-CoA N-acyltransferases (Nat)"/>
    <property type="match status" value="1"/>
</dbReference>
<gene>
    <name evidence="2" type="ORF">CLV59_102160</name>
</gene>
<dbReference type="Proteomes" id="UP000249819">
    <property type="component" value="Unassembled WGS sequence"/>
</dbReference>
<dbReference type="EMBL" id="QLMA01000002">
    <property type="protein sequence ID" value="RAJ85457.1"/>
    <property type="molecule type" value="Genomic_DNA"/>
</dbReference>
<dbReference type="PROSITE" id="PS51186">
    <property type="entry name" value="GNAT"/>
    <property type="match status" value="1"/>
</dbReference>
<feature type="domain" description="N-acetyltransferase" evidence="1">
    <location>
        <begin position="7"/>
        <end position="169"/>
    </location>
</feature>
<dbReference type="Gene3D" id="3.40.630.30">
    <property type="match status" value="1"/>
</dbReference>
<dbReference type="Pfam" id="PF13302">
    <property type="entry name" value="Acetyltransf_3"/>
    <property type="match status" value="1"/>
</dbReference>
<dbReference type="InterPro" id="IPR000182">
    <property type="entry name" value="GNAT_dom"/>
</dbReference>
<dbReference type="GO" id="GO:0016747">
    <property type="term" value="F:acyltransferase activity, transferring groups other than amino-acyl groups"/>
    <property type="evidence" value="ECO:0007669"/>
    <property type="project" value="InterPro"/>
</dbReference>
<accession>A0A327W4M9</accession>
<dbReference type="PANTHER" id="PTHR43792:SF13">
    <property type="entry name" value="ACETYLTRANSFERASE"/>
    <property type="match status" value="1"/>
</dbReference>
<reference evidence="2 3" key="1">
    <citation type="submission" date="2018-06" db="EMBL/GenBank/DDBJ databases">
        <title>Genomic Encyclopedia of Archaeal and Bacterial Type Strains, Phase II (KMG-II): from individual species to whole genera.</title>
        <authorList>
            <person name="Goeker M."/>
        </authorList>
    </citation>
    <scope>NUCLEOTIDE SEQUENCE [LARGE SCALE GENOMIC DNA]</scope>
    <source>
        <strain evidence="2 3">DSM 29821</strain>
    </source>
</reference>